<accession>E3D0D4</accession>
<dbReference type="RefSeq" id="WP_006302055.1">
    <property type="nucleotide sequence ID" value="NZ_CM001022.1"/>
</dbReference>
<keyword evidence="1" id="KW-0472">Membrane</keyword>
<gene>
    <name evidence="2" type="ORF">Apau_2400</name>
</gene>
<keyword evidence="1" id="KW-1133">Transmembrane helix</keyword>
<dbReference type="PaxDb" id="584708-Apau_2400"/>
<dbReference type="HOGENOM" id="CLU_2840020_0_0_0"/>
<reference evidence="2 3" key="1">
    <citation type="journal article" date="2010" name="Stand. Genomic Sci.">
        <title>Non-contiguous finished genome sequence of Aminomonas paucivorans type strain (GLU-3).</title>
        <authorList>
            <person name="Pitluck S."/>
            <person name="Yasawong M."/>
            <person name="Held B."/>
            <person name="Lapidus A."/>
            <person name="Nolan M."/>
            <person name="Copeland A."/>
            <person name="Lucas S."/>
            <person name="Del Rio T.G."/>
            <person name="Tice H."/>
            <person name="Cheng J.F."/>
            <person name="Chertkov O."/>
            <person name="Goodwin L."/>
            <person name="Tapia R."/>
            <person name="Han C."/>
            <person name="Liolios K."/>
            <person name="Ivanova N."/>
            <person name="Mavromatis K."/>
            <person name="Ovchinnikova G."/>
            <person name="Pati A."/>
            <person name="Chen A."/>
            <person name="Palaniappan K."/>
            <person name="Land M."/>
            <person name="Hauser L."/>
            <person name="Chang Y.J."/>
            <person name="Jeffries C.D."/>
            <person name="Pukall R."/>
            <person name="Spring S."/>
            <person name="Rohde M."/>
            <person name="Sikorski J."/>
            <person name="Goker M."/>
            <person name="Woyke T."/>
            <person name="Bristow J."/>
            <person name="Eisen J.A."/>
            <person name="Markowitz V."/>
            <person name="Hugenholtz P."/>
            <person name="Kyrpides N.C."/>
            <person name="Klenk H.P."/>
        </authorList>
    </citation>
    <scope>NUCLEOTIDE SEQUENCE [LARGE SCALE GENOMIC DNA]</scope>
    <source>
        <strain evidence="2 3">DSM 12260</strain>
    </source>
</reference>
<keyword evidence="3" id="KW-1185">Reference proteome</keyword>
<dbReference type="Proteomes" id="UP000005096">
    <property type="component" value="Chromosome"/>
</dbReference>
<organism evidence="2 3">
    <name type="scientific">Aminomonas paucivorans DSM 12260</name>
    <dbReference type="NCBI Taxonomy" id="584708"/>
    <lineage>
        <taxon>Bacteria</taxon>
        <taxon>Thermotogati</taxon>
        <taxon>Synergistota</taxon>
        <taxon>Synergistia</taxon>
        <taxon>Synergistales</taxon>
        <taxon>Synergistaceae</taxon>
        <taxon>Aminomonas</taxon>
    </lineage>
</organism>
<sequence>MRPRENPLHHHESLAHQLLWILLIGGGALLVVWFSIHFRHLDRIWTDNILIRLIEQAHPNVGGAK</sequence>
<evidence type="ECO:0000256" key="1">
    <source>
        <dbReference type="SAM" id="Phobius"/>
    </source>
</evidence>
<evidence type="ECO:0000313" key="2">
    <source>
        <dbReference type="EMBL" id="EFQ24807.1"/>
    </source>
</evidence>
<proteinExistence type="predicted"/>
<feature type="transmembrane region" description="Helical" evidence="1">
    <location>
        <begin position="18"/>
        <end position="36"/>
    </location>
</feature>
<dbReference type="AlphaFoldDB" id="E3D0D4"/>
<evidence type="ECO:0000313" key="3">
    <source>
        <dbReference type="Proteomes" id="UP000005096"/>
    </source>
</evidence>
<dbReference type="EMBL" id="CM001022">
    <property type="protein sequence ID" value="EFQ24807.1"/>
    <property type="molecule type" value="Genomic_DNA"/>
</dbReference>
<name>E3D0D4_9BACT</name>
<protein>
    <submittedName>
        <fullName evidence="2">Uncharacterized protein</fullName>
    </submittedName>
</protein>
<keyword evidence="1" id="KW-0812">Transmembrane</keyword>